<dbReference type="PANTHER" id="PTHR10000:SF8">
    <property type="entry name" value="HAD SUPERFAMILY HYDROLASE-LIKE, TYPE 3"/>
    <property type="match status" value="1"/>
</dbReference>
<accession>A0A7Z0D9L8</accession>
<evidence type="ECO:0000313" key="2">
    <source>
        <dbReference type="Proteomes" id="UP000527616"/>
    </source>
</evidence>
<dbReference type="AlphaFoldDB" id="A0A7Z0D9L8"/>
<name>A0A7Z0D9L8_9ACTN</name>
<dbReference type="Gene3D" id="3.30.1240.10">
    <property type="match status" value="1"/>
</dbReference>
<dbReference type="InterPro" id="IPR006379">
    <property type="entry name" value="HAD-SF_hydro_IIB"/>
</dbReference>
<proteinExistence type="predicted"/>
<dbReference type="SUPFAM" id="SSF56784">
    <property type="entry name" value="HAD-like"/>
    <property type="match status" value="1"/>
</dbReference>
<dbReference type="GO" id="GO:0000287">
    <property type="term" value="F:magnesium ion binding"/>
    <property type="evidence" value="ECO:0007669"/>
    <property type="project" value="TreeGrafter"/>
</dbReference>
<dbReference type="NCBIfam" id="TIGR01484">
    <property type="entry name" value="HAD-SF-IIB"/>
    <property type="match status" value="1"/>
</dbReference>
<comment type="caution">
    <text evidence="1">The sequence shown here is derived from an EMBL/GenBank/DDBJ whole genome shotgun (WGS) entry which is preliminary data.</text>
</comment>
<dbReference type="InterPro" id="IPR036412">
    <property type="entry name" value="HAD-like_sf"/>
</dbReference>
<dbReference type="EMBL" id="JACBZS010000001">
    <property type="protein sequence ID" value="NYI71289.1"/>
    <property type="molecule type" value="Genomic_DNA"/>
</dbReference>
<dbReference type="Pfam" id="PF08282">
    <property type="entry name" value="Hydrolase_3"/>
    <property type="match status" value="1"/>
</dbReference>
<keyword evidence="2" id="KW-1185">Reference proteome</keyword>
<evidence type="ECO:0000313" key="1">
    <source>
        <dbReference type="EMBL" id="NYI71289.1"/>
    </source>
</evidence>
<dbReference type="PANTHER" id="PTHR10000">
    <property type="entry name" value="PHOSPHOSERINE PHOSPHATASE"/>
    <property type="match status" value="1"/>
</dbReference>
<dbReference type="Gene3D" id="3.40.50.1000">
    <property type="entry name" value="HAD superfamily/HAD-like"/>
    <property type="match status" value="1"/>
</dbReference>
<gene>
    <name evidence="1" type="ORF">GGQ54_001849</name>
</gene>
<dbReference type="GO" id="GO:0005829">
    <property type="term" value="C:cytosol"/>
    <property type="evidence" value="ECO:0007669"/>
    <property type="project" value="TreeGrafter"/>
</dbReference>
<keyword evidence="1" id="KW-0378">Hydrolase</keyword>
<dbReference type="PROSITE" id="PS01229">
    <property type="entry name" value="COF_2"/>
    <property type="match status" value="1"/>
</dbReference>
<protein>
    <submittedName>
        <fullName evidence="1">Hydroxymethylpyrimidine pyrophosphatase-like HAD family hydrolase</fullName>
    </submittedName>
</protein>
<dbReference type="SFLD" id="SFLDG01140">
    <property type="entry name" value="C2.B:_Phosphomannomutase_and_P"/>
    <property type="match status" value="1"/>
</dbReference>
<reference evidence="1 2" key="1">
    <citation type="submission" date="2020-07" db="EMBL/GenBank/DDBJ databases">
        <title>Sequencing the genomes of 1000 actinobacteria strains.</title>
        <authorList>
            <person name="Klenk H.-P."/>
        </authorList>
    </citation>
    <scope>NUCLEOTIDE SEQUENCE [LARGE SCALE GENOMIC DNA]</scope>
    <source>
        <strain evidence="1 2">DSM 103164</strain>
    </source>
</reference>
<dbReference type="SFLD" id="SFLDS00003">
    <property type="entry name" value="Haloacid_Dehalogenase"/>
    <property type="match status" value="1"/>
</dbReference>
<dbReference type="Proteomes" id="UP000527616">
    <property type="component" value="Unassembled WGS sequence"/>
</dbReference>
<dbReference type="GO" id="GO:0016791">
    <property type="term" value="F:phosphatase activity"/>
    <property type="evidence" value="ECO:0007669"/>
    <property type="project" value="TreeGrafter"/>
</dbReference>
<sequence>MVQSRAEDAAWRPKLVALDIDGTLVDHEGVLPPDVHAAVRRVVDAGVPVVLATGRSWHSTQPIFDALGLPDGYAVCSNGAVVVSYPPAEIIRQVTFDPARVIDKVSELAPGALIAAEVIGRGYRVSADFPDGDLHGEMIPASIAELRGEPVTRVIIRDPYADDQQFIALAERLGLHGVSYFIGYSAWLDIAPEGVDKASGLTDVCHRLGVDPADVLALGDGRNDIEMLEWAGRGVAMAEAPEEVRTAADAVTGGFADGGTPAALGRWF</sequence>
<dbReference type="InterPro" id="IPR023214">
    <property type="entry name" value="HAD_sf"/>
</dbReference>
<organism evidence="1 2">
    <name type="scientific">Naumannella cuiyingiana</name>
    <dbReference type="NCBI Taxonomy" id="1347891"/>
    <lineage>
        <taxon>Bacteria</taxon>
        <taxon>Bacillati</taxon>
        <taxon>Actinomycetota</taxon>
        <taxon>Actinomycetes</taxon>
        <taxon>Propionibacteriales</taxon>
        <taxon>Propionibacteriaceae</taxon>
        <taxon>Naumannella</taxon>
    </lineage>
</organism>